<proteinExistence type="predicted"/>
<keyword evidence="2" id="KW-1185">Reference proteome</keyword>
<reference evidence="1 2" key="1">
    <citation type="journal article" date="2024" name="J Genomics">
        <title>Draft genome sequencing and assembly of Favolaschia claudopus CIRM-BRFM 2984 isolated from oak limbs.</title>
        <authorList>
            <person name="Navarro D."/>
            <person name="Drula E."/>
            <person name="Chaduli D."/>
            <person name="Cazenave R."/>
            <person name="Ahrendt S."/>
            <person name="Wang J."/>
            <person name="Lipzen A."/>
            <person name="Daum C."/>
            <person name="Barry K."/>
            <person name="Grigoriev I.V."/>
            <person name="Favel A."/>
            <person name="Rosso M.N."/>
            <person name="Martin F."/>
        </authorList>
    </citation>
    <scope>NUCLEOTIDE SEQUENCE [LARGE SCALE GENOMIC DNA]</scope>
    <source>
        <strain evidence="1 2">CIRM-BRFM 2984</strain>
    </source>
</reference>
<accession>A0AAW0ASQ3</accession>
<gene>
    <name evidence="1" type="ORF">R3P38DRAFT_2786462</name>
</gene>
<dbReference type="EMBL" id="JAWWNJ010000052">
    <property type="protein sequence ID" value="KAK7016086.1"/>
    <property type="molecule type" value="Genomic_DNA"/>
</dbReference>
<sequence>MRQIFWNTRIGLRVILYLPVWEQRPKDRDKMVAKVSDFFRQTPAYPMDNSVWKPGVRTETLPNKEISQKPLTNLKWKPSYGGFDGIASGLNGPRPPFNWESGLSKCQEAAVAEASACSDATGNKPTETKLAYGAVALSEELDLRLAMVLFSLVPGSAAALAVTSQNRRVSDKGLHPGFPRKSGSNRGFQTELSLTHGRENLSEFQLNSLAVVYTM</sequence>
<dbReference type="AlphaFoldDB" id="A0AAW0ASQ3"/>
<protein>
    <submittedName>
        <fullName evidence="1">Uncharacterized protein</fullName>
    </submittedName>
</protein>
<name>A0AAW0ASQ3_9AGAR</name>
<evidence type="ECO:0000313" key="1">
    <source>
        <dbReference type="EMBL" id="KAK7016086.1"/>
    </source>
</evidence>
<organism evidence="1 2">
    <name type="scientific">Favolaschia claudopus</name>
    <dbReference type="NCBI Taxonomy" id="2862362"/>
    <lineage>
        <taxon>Eukaryota</taxon>
        <taxon>Fungi</taxon>
        <taxon>Dikarya</taxon>
        <taxon>Basidiomycota</taxon>
        <taxon>Agaricomycotina</taxon>
        <taxon>Agaricomycetes</taxon>
        <taxon>Agaricomycetidae</taxon>
        <taxon>Agaricales</taxon>
        <taxon>Marasmiineae</taxon>
        <taxon>Mycenaceae</taxon>
        <taxon>Favolaschia</taxon>
    </lineage>
</organism>
<evidence type="ECO:0000313" key="2">
    <source>
        <dbReference type="Proteomes" id="UP001362999"/>
    </source>
</evidence>
<comment type="caution">
    <text evidence="1">The sequence shown here is derived from an EMBL/GenBank/DDBJ whole genome shotgun (WGS) entry which is preliminary data.</text>
</comment>
<dbReference type="Proteomes" id="UP001362999">
    <property type="component" value="Unassembled WGS sequence"/>
</dbReference>